<evidence type="ECO:0000313" key="3">
    <source>
        <dbReference type="EMBL" id="SDF04432.1"/>
    </source>
</evidence>
<organism evidence="3 4">
    <name type="scientific">Thermus arciformis</name>
    <dbReference type="NCBI Taxonomy" id="482827"/>
    <lineage>
        <taxon>Bacteria</taxon>
        <taxon>Thermotogati</taxon>
        <taxon>Deinococcota</taxon>
        <taxon>Deinococci</taxon>
        <taxon>Thermales</taxon>
        <taxon>Thermaceae</taxon>
        <taxon>Thermus</taxon>
    </lineage>
</organism>
<gene>
    <name evidence="3" type="ORF">SAMN04488243_1222</name>
</gene>
<accession>A0A1G7HVC9</accession>
<dbReference type="STRING" id="482827.SAMN04488243_1222"/>
<dbReference type="PANTHER" id="PTHR46268">
    <property type="entry name" value="STRESS RESPONSE PROTEIN NHAX"/>
    <property type="match status" value="1"/>
</dbReference>
<dbReference type="Proteomes" id="UP000199446">
    <property type="component" value="Unassembled WGS sequence"/>
</dbReference>
<feature type="domain" description="UspA" evidence="2">
    <location>
        <begin position="4"/>
        <end position="137"/>
    </location>
</feature>
<dbReference type="RefSeq" id="WP_093007713.1">
    <property type="nucleotide sequence ID" value="NZ_FNBC01000022.1"/>
</dbReference>
<name>A0A1G7HVC9_9DEIN</name>
<comment type="similarity">
    <text evidence="1">Belongs to the universal stress protein A family.</text>
</comment>
<dbReference type="Gene3D" id="3.40.50.12370">
    <property type="match status" value="2"/>
</dbReference>
<evidence type="ECO:0000256" key="1">
    <source>
        <dbReference type="ARBA" id="ARBA00008791"/>
    </source>
</evidence>
<dbReference type="InterPro" id="IPR006016">
    <property type="entry name" value="UspA"/>
</dbReference>
<dbReference type="SUPFAM" id="SSF52402">
    <property type="entry name" value="Adenine nucleotide alpha hydrolases-like"/>
    <property type="match status" value="2"/>
</dbReference>
<dbReference type="Pfam" id="PF00582">
    <property type="entry name" value="Usp"/>
    <property type="match status" value="1"/>
</dbReference>
<dbReference type="PANTHER" id="PTHR46268:SF6">
    <property type="entry name" value="UNIVERSAL STRESS PROTEIN UP12"/>
    <property type="match status" value="1"/>
</dbReference>
<dbReference type="CDD" id="cd00293">
    <property type="entry name" value="USP-like"/>
    <property type="match status" value="1"/>
</dbReference>
<protein>
    <submittedName>
        <fullName evidence="3">Nucleotide-binding universal stress protein, UspA family</fullName>
    </submittedName>
</protein>
<dbReference type="EMBL" id="FNBC01000022">
    <property type="protein sequence ID" value="SDF04432.1"/>
    <property type="molecule type" value="Genomic_DNA"/>
</dbReference>
<sequence length="283" mass="30598">MFPQRLLVAVSPGREEARVLALARTLSALGARVTLAYVADVSPAVMGLEGLDPEEVRRAFQEAARAYLARVEERAREMGLEAETLYLEGPVGPTLVQAARGYDGVLAGARDHTLLGALLLGSVALYLVHHLDRPLFLARGELKEGPVGLLAEEGETGGRAFALALDLARGLGRPLRLLGAVPHIPPAAIPRELRADEAVIETGEVAEERGLVEHLTDRAWAEGVAAEAVFLRERLFSLLKEEESRLGLLVLPHHPQALWEEVAFPDTSVRAALHLHKPLVLIP</sequence>
<dbReference type="AlphaFoldDB" id="A0A1G7HVC9"/>
<proteinExistence type="inferred from homology"/>
<evidence type="ECO:0000259" key="2">
    <source>
        <dbReference type="Pfam" id="PF00582"/>
    </source>
</evidence>
<reference evidence="4" key="1">
    <citation type="submission" date="2016-10" db="EMBL/GenBank/DDBJ databases">
        <authorList>
            <person name="Varghese N."/>
            <person name="Submissions S."/>
        </authorList>
    </citation>
    <scope>NUCLEOTIDE SEQUENCE [LARGE SCALE GENOMIC DNA]</scope>
    <source>
        <strain evidence="4">CGMCC 1.6992</strain>
    </source>
</reference>
<keyword evidence="4" id="KW-1185">Reference proteome</keyword>
<evidence type="ECO:0000313" key="4">
    <source>
        <dbReference type="Proteomes" id="UP000199446"/>
    </source>
</evidence>